<dbReference type="AlphaFoldDB" id="A0A495JXM0"/>
<name>A0A495JXM0_WILMA</name>
<dbReference type="RefSeq" id="WP_062796622.1">
    <property type="nucleotide sequence ID" value="NZ_CBCRXS010000001.1"/>
</dbReference>
<sequence length="176" mass="19614">MLTEFGGDNALAAHLHSRGPAQGAAEHLRAFGRFVGSWHIRWIPAATDSPELDGELHFGWVLGGRAIQDVWMVPGAALAPPERGLRAFHGSTIRFYDPSIAAWRSTWMEPINARVRKFIGEIGDGDITLTSTDDEPTLRWRFTDITDNTFTWTGEFSDDGENTWTLEETMLATRVA</sequence>
<comment type="caution">
    <text evidence="1">The sequence shown here is derived from an EMBL/GenBank/DDBJ whole genome shotgun (WGS) entry which is preliminary data.</text>
</comment>
<dbReference type="Proteomes" id="UP000274762">
    <property type="component" value="Unassembled WGS sequence"/>
</dbReference>
<organism evidence="1 2">
    <name type="scientific">Williamsia marianensis</name>
    <dbReference type="NCBI Taxonomy" id="85044"/>
    <lineage>
        <taxon>Bacteria</taxon>
        <taxon>Bacillati</taxon>
        <taxon>Actinomycetota</taxon>
        <taxon>Actinomycetes</taxon>
        <taxon>Mycobacteriales</taxon>
        <taxon>Nocardiaceae</taxon>
        <taxon>Williamsia</taxon>
    </lineage>
</organism>
<evidence type="ECO:0008006" key="3">
    <source>
        <dbReference type="Google" id="ProtNLM"/>
    </source>
</evidence>
<reference evidence="1 2" key="1">
    <citation type="submission" date="2018-10" db="EMBL/GenBank/DDBJ databases">
        <title>Sequencing the genomes of 1000 actinobacteria strains.</title>
        <authorList>
            <person name="Klenk H.-P."/>
        </authorList>
    </citation>
    <scope>NUCLEOTIDE SEQUENCE [LARGE SCALE GENOMIC DNA]</scope>
    <source>
        <strain evidence="1 2">DSM 44343</strain>
    </source>
</reference>
<dbReference type="EMBL" id="RBKV01000001">
    <property type="protein sequence ID" value="RKR93611.1"/>
    <property type="molecule type" value="Genomic_DNA"/>
</dbReference>
<proteinExistence type="predicted"/>
<evidence type="ECO:0000313" key="2">
    <source>
        <dbReference type="Proteomes" id="UP000274762"/>
    </source>
</evidence>
<protein>
    <recommendedName>
        <fullName evidence="3">DUF1579 domain-containing protein</fullName>
    </recommendedName>
</protein>
<gene>
    <name evidence="1" type="ORF">DFJ75_0395</name>
</gene>
<evidence type="ECO:0000313" key="1">
    <source>
        <dbReference type="EMBL" id="RKR93611.1"/>
    </source>
</evidence>
<accession>A0A495JXM0</accession>